<proteinExistence type="predicted"/>
<organism evidence="1 2">
    <name type="scientific">Dyella mobilis</name>
    <dbReference type="NCBI Taxonomy" id="1849582"/>
    <lineage>
        <taxon>Bacteria</taxon>
        <taxon>Pseudomonadati</taxon>
        <taxon>Pseudomonadota</taxon>
        <taxon>Gammaproteobacteria</taxon>
        <taxon>Lysobacterales</taxon>
        <taxon>Rhodanobacteraceae</taxon>
        <taxon>Dyella</taxon>
    </lineage>
</organism>
<gene>
    <name evidence="1" type="ORF">ISS99_17165</name>
</gene>
<comment type="caution">
    <text evidence="1">The sequence shown here is derived from an EMBL/GenBank/DDBJ whole genome shotgun (WGS) entry which is preliminary data.</text>
</comment>
<evidence type="ECO:0000313" key="2">
    <source>
        <dbReference type="Proteomes" id="UP001430193"/>
    </source>
</evidence>
<dbReference type="Proteomes" id="UP001430193">
    <property type="component" value="Unassembled WGS sequence"/>
</dbReference>
<evidence type="ECO:0000313" key="1">
    <source>
        <dbReference type="EMBL" id="MBM7131260.1"/>
    </source>
</evidence>
<sequence length="66" mass="7098">MKVYKSLAAEAPLVIIGVEKWLKRSSCSENAKHVGALFKAEKSGVAQPGLVLNPYTGMVGIKDPDR</sequence>
<accession>A0ABS2KK11</accession>
<name>A0ABS2KK11_9GAMM</name>
<dbReference type="EMBL" id="JADIKF010000040">
    <property type="protein sequence ID" value="MBM7131260.1"/>
    <property type="molecule type" value="Genomic_DNA"/>
</dbReference>
<protein>
    <submittedName>
        <fullName evidence="1">Uncharacterized protein</fullName>
    </submittedName>
</protein>
<keyword evidence="2" id="KW-1185">Reference proteome</keyword>
<reference evidence="1" key="1">
    <citation type="submission" date="2020-10" db="EMBL/GenBank/DDBJ databases">
        <title>Phylogeny of dyella-like bacteria.</title>
        <authorList>
            <person name="Fu J."/>
        </authorList>
    </citation>
    <scope>NUCLEOTIDE SEQUENCE</scope>
    <source>
        <strain evidence="1">DHON07</strain>
    </source>
</reference>